<dbReference type="Proteomes" id="UP001149074">
    <property type="component" value="Unassembled WGS sequence"/>
</dbReference>
<evidence type="ECO:0000256" key="3">
    <source>
        <dbReference type="ARBA" id="ARBA00023163"/>
    </source>
</evidence>
<evidence type="ECO:0000313" key="7">
    <source>
        <dbReference type="EMBL" id="KAJ5112706.1"/>
    </source>
</evidence>
<dbReference type="GO" id="GO:0008270">
    <property type="term" value="F:zinc ion binding"/>
    <property type="evidence" value="ECO:0007669"/>
    <property type="project" value="InterPro"/>
</dbReference>
<dbReference type="RefSeq" id="XP_056480479.1">
    <property type="nucleotide sequence ID" value="XM_056613255.1"/>
</dbReference>
<dbReference type="PANTHER" id="PTHR46910:SF15">
    <property type="entry name" value="PRNA PROTEIN"/>
    <property type="match status" value="1"/>
</dbReference>
<dbReference type="InterPro" id="IPR007219">
    <property type="entry name" value="XnlR_reg_dom"/>
</dbReference>
<dbReference type="EMBL" id="JAPQKI010000001">
    <property type="protein sequence ID" value="KAJ5112706.1"/>
    <property type="molecule type" value="Genomic_DNA"/>
</dbReference>
<evidence type="ECO:0000256" key="5">
    <source>
        <dbReference type="SAM" id="MobiDB-lite"/>
    </source>
</evidence>
<accession>A0A9W9G5W0</accession>
<evidence type="ECO:0000313" key="8">
    <source>
        <dbReference type="Proteomes" id="UP001149074"/>
    </source>
</evidence>
<feature type="compositionally biased region" description="Basic and acidic residues" evidence="5">
    <location>
        <begin position="1"/>
        <end position="13"/>
    </location>
</feature>
<dbReference type="AlphaFoldDB" id="A0A9W9G5W0"/>
<keyword evidence="4" id="KW-0539">Nucleus</keyword>
<keyword evidence="8" id="KW-1185">Reference proteome</keyword>
<dbReference type="OrthoDB" id="3266505at2759"/>
<keyword evidence="1" id="KW-0805">Transcription regulation</keyword>
<feature type="domain" description="Xylanolytic transcriptional activator regulatory" evidence="6">
    <location>
        <begin position="304"/>
        <end position="377"/>
    </location>
</feature>
<comment type="caution">
    <text evidence="7">The sequence shown here is derived from an EMBL/GenBank/DDBJ whole genome shotgun (WGS) entry which is preliminary data.</text>
</comment>
<evidence type="ECO:0000256" key="4">
    <source>
        <dbReference type="ARBA" id="ARBA00023242"/>
    </source>
</evidence>
<evidence type="ECO:0000256" key="1">
    <source>
        <dbReference type="ARBA" id="ARBA00023015"/>
    </source>
</evidence>
<feature type="compositionally biased region" description="Basic residues" evidence="5">
    <location>
        <begin position="14"/>
        <end position="23"/>
    </location>
</feature>
<dbReference type="CDD" id="cd12148">
    <property type="entry name" value="fungal_TF_MHR"/>
    <property type="match status" value="1"/>
</dbReference>
<keyword evidence="2" id="KW-0238">DNA-binding</keyword>
<dbReference type="InterPro" id="IPR050987">
    <property type="entry name" value="AtrR-like"/>
</dbReference>
<dbReference type="SUPFAM" id="SSF57701">
    <property type="entry name" value="Zn2/Cys6 DNA-binding domain"/>
    <property type="match status" value="1"/>
</dbReference>
<evidence type="ECO:0000256" key="2">
    <source>
        <dbReference type="ARBA" id="ARBA00023125"/>
    </source>
</evidence>
<dbReference type="GeneID" id="81352234"/>
<reference evidence="7" key="1">
    <citation type="submission" date="2022-11" db="EMBL/GenBank/DDBJ databases">
        <authorList>
            <person name="Petersen C."/>
        </authorList>
    </citation>
    <scope>NUCLEOTIDE SEQUENCE</scope>
    <source>
        <strain evidence="7">IBT 30761</strain>
    </source>
</reference>
<proteinExistence type="predicted"/>
<sequence length="680" mass="77217">MSFEIREELESRGVKRKRDAKRRRASLACETCRKQKEKCEGETELHVSKYLSSPPLDSGIQRLQSLEQIARHFLGDVPLDGENLARIAAKCTTRHTGVESFWDVNESFDVQFVSRNVAFYSGEFSHWNFSEKLRRSMSSRQDTLGLGVKEYWRPTHLQSSIRIIAESMGELPPRPIAEFLIHVFFKYAEVNNFYVERSWLQEKILVCYNSMSEYTTADIPWVCSFFAVLAIGTQMAHMEEDRSTHDSNSADDVSICSEDTVGLVFYRVACKLIPDVILAASHESVQAFLLLAVYALPVSTGGLSYTYLGLAIKMAIQNGMHRKYIGGDCDGRTIELRNRLFWTTYTLERRTSIMHGRPVSIARSEINADLPTDCQTFESPNFLNMMAYINMVLWTGEVAETLTQFRRCPKRLLPDYSERLIQLRTAINQWWDSLPTVVECRDMDPQGPLFRQNCHIKLCYLLIYIYMGRPFIFKAEENKDTPEVRHNSGQSYRSELVDACVQSALEILDTLQFLSDNFGLCRASYTEFSSCRAALLVILAESLNSGRSQRLNEGLDSGMVLIRQMIGGTSSESEISYIESIEAAIRQLSSTEREEATEPDAEQHSSSAYAKFKDWTQSMKKDKAPVDHLELSSFSPAMYISPGAESAFNPDMCDIAEFLNSDWPPSDLGLDSGILTTPRT</sequence>
<protein>
    <recommendedName>
        <fullName evidence="6">Xylanolytic transcriptional activator regulatory domain-containing protein</fullName>
    </recommendedName>
</protein>
<gene>
    <name evidence="7" type="ORF">N7532_000751</name>
</gene>
<name>A0A9W9G5W0_9EURO</name>
<dbReference type="GO" id="GO:0000981">
    <property type="term" value="F:DNA-binding transcription factor activity, RNA polymerase II-specific"/>
    <property type="evidence" value="ECO:0007669"/>
    <property type="project" value="InterPro"/>
</dbReference>
<dbReference type="InterPro" id="IPR036864">
    <property type="entry name" value="Zn2-C6_fun-type_DNA-bd_sf"/>
</dbReference>
<dbReference type="PANTHER" id="PTHR46910">
    <property type="entry name" value="TRANSCRIPTION FACTOR PDR1"/>
    <property type="match status" value="1"/>
</dbReference>
<keyword evidence="3" id="KW-0804">Transcription</keyword>
<dbReference type="GO" id="GO:0003677">
    <property type="term" value="F:DNA binding"/>
    <property type="evidence" value="ECO:0007669"/>
    <property type="project" value="UniProtKB-KW"/>
</dbReference>
<feature type="region of interest" description="Disordered" evidence="5">
    <location>
        <begin position="1"/>
        <end position="23"/>
    </location>
</feature>
<reference evidence="7" key="2">
    <citation type="journal article" date="2023" name="IMA Fungus">
        <title>Comparative genomic study of the Penicillium genus elucidates a diverse pangenome and 15 lateral gene transfer events.</title>
        <authorList>
            <person name="Petersen C."/>
            <person name="Sorensen T."/>
            <person name="Nielsen M.R."/>
            <person name="Sondergaard T.E."/>
            <person name="Sorensen J.L."/>
            <person name="Fitzpatrick D.A."/>
            <person name="Frisvad J.C."/>
            <person name="Nielsen K.L."/>
        </authorList>
    </citation>
    <scope>NUCLEOTIDE SEQUENCE</scope>
    <source>
        <strain evidence="7">IBT 30761</strain>
    </source>
</reference>
<organism evidence="7 8">
    <name type="scientific">Penicillium argentinense</name>
    <dbReference type="NCBI Taxonomy" id="1131581"/>
    <lineage>
        <taxon>Eukaryota</taxon>
        <taxon>Fungi</taxon>
        <taxon>Dikarya</taxon>
        <taxon>Ascomycota</taxon>
        <taxon>Pezizomycotina</taxon>
        <taxon>Eurotiomycetes</taxon>
        <taxon>Eurotiomycetidae</taxon>
        <taxon>Eurotiales</taxon>
        <taxon>Aspergillaceae</taxon>
        <taxon>Penicillium</taxon>
    </lineage>
</organism>
<dbReference type="SMART" id="SM00906">
    <property type="entry name" value="Fungal_trans"/>
    <property type="match status" value="1"/>
</dbReference>
<evidence type="ECO:0000259" key="6">
    <source>
        <dbReference type="SMART" id="SM00906"/>
    </source>
</evidence>
<dbReference type="Pfam" id="PF04082">
    <property type="entry name" value="Fungal_trans"/>
    <property type="match status" value="1"/>
</dbReference>
<dbReference type="GO" id="GO:0006351">
    <property type="term" value="P:DNA-templated transcription"/>
    <property type="evidence" value="ECO:0007669"/>
    <property type="project" value="InterPro"/>
</dbReference>